<dbReference type="PRINTS" id="PR00420">
    <property type="entry name" value="RNGMNOXGNASE"/>
</dbReference>
<dbReference type="Pfam" id="PF01494">
    <property type="entry name" value="FAD_binding_3"/>
    <property type="match status" value="2"/>
</dbReference>
<dbReference type="SUPFAM" id="SSF54373">
    <property type="entry name" value="FAD-linked reductases, C-terminal domain"/>
    <property type="match status" value="1"/>
</dbReference>
<dbReference type="InterPro" id="IPR051104">
    <property type="entry name" value="FAD_monoxygenase"/>
</dbReference>
<comment type="caution">
    <text evidence="5">The sequence shown here is derived from an EMBL/GenBank/DDBJ whole genome shotgun (WGS) entry which is preliminary data.</text>
</comment>
<dbReference type="OrthoDB" id="417877at2759"/>
<evidence type="ECO:0000256" key="3">
    <source>
        <dbReference type="ARBA" id="ARBA00023002"/>
    </source>
</evidence>
<dbReference type="Proteomes" id="UP000308730">
    <property type="component" value="Unassembled WGS sequence"/>
</dbReference>
<dbReference type="PANTHER" id="PTHR46720">
    <property type="entry name" value="HYDROXYLASE, PUTATIVE (AFU_ORTHOLOGUE AFUA_3G01460)-RELATED"/>
    <property type="match status" value="1"/>
</dbReference>
<dbReference type="EMBL" id="SGPM01000183">
    <property type="protein sequence ID" value="THH28366.1"/>
    <property type="molecule type" value="Genomic_DNA"/>
</dbReference>
<evidence type="ECO:0000256" key="2">
    <source>
        <dbReference type="ARBA" id="ARBA00022827"/>
    </source>
</evidence>
<dbReference type="SUPFAM" id="SSF51905">
    <property type="entry name" value="FAD/NAD(P)-binding domain"/>
    <property type="match status" value="1"/>
</dbReference>
<gene>
    <name evidence="5" type="ORF">EUX98_g5817</name>
</gene>
<dbReference type="GO" id="GO:0044550">
    <property type="term" value="P:secondary metabolite biosynthetic process"/>
    <property type="evidence" value="ECO:0007669"/>
    <property type="project" value="TreeGrafter"/>
</dbReference>
<evidence type="ECO:0000313" key="5">
    <source>
        <dbReference type="EMBL" id="THH28366.1"/>
    </source>
</evidence>
<dbReference type="InterPro" id="IPR036188">
    <property type="entry name" value="FAD/NAD-bd_sf"/>
</dbReference>
<dbReference type="GO" id="GO:0016491">
    <property type="term" value="F:oxidoreductase activity"/>
    <property type="evidence" value="ECO:0007669"/>
    <property type="project" value="UniProtKB-KW"/>
</dbReference>
<feature type="domain" description="FAD-binding" evidence="4">
    <location>
        <begin position="305"/>
        <end position="390"/>
    </location>
</feature>
<keyword evidence="3" id="KW-0560">Oxidoreductase</keyword>
<dbReference type="InterPro" id="IPR002938">
    <property type="entry name" value="FAD-bd"/>
</dbReference>
<protein>
    <recommendedName>
        <fullName evidence="4">FAD-binding domain-containing protein</fullName>
    </recommendedName>
</protein>
<sequence length="463" mass="51237">MSSPNPKFRVAICGGGVGGLIAAHALARFPNIQVDVYEAARELTEVGAGIGMWPRTWRILQTLGLDHDLGEAAVIRPTNLPRVAFTFRKGDQPLGLSFNQLITPGGLISFHRPDFQKVIVNHLPPTCRLHTSKRLVSYLYGPAASSVQPPPIYLHFRDGTTAVCDVLIGADGIKSSVRTSMLRELAGKAQAAGRPQEAQQHLAGIDARWSGASMFRTTFSADALRQQLPGHRVLREPVVYLGKDTQLTVYPIARGTRINFAATIASFGMENSAFEGPWVEDVPPFDLITHFSRWEPEVQSLMQCVSNLSRWSMHTVHPLQTFVSGRVAVLGDAAHCMLPYQGAGACQAIEDACMLAEVLGHPNTTLTTLSHALTVYDAIRRPFAQRIAEKSRENGMLFMFNYPGLDNFSSHNEDVRRLSEVYYRIRKNWEWAWETTIDEDVVRARALLEGSENGRGSEEEESS</sequence>
<keyword evidence="6" id="KW-1185">Reference proteome</keyword>
<dbReference type="GO" id="GO:0071949">
    <property type="term" value="F:FAD binding"/>
    <property type="evidence" value="ECO:0007669"/>
    <property type="project" value="InterPro"/>
</dbReference>
<accession>A0A4S4MQI6</accession>
<keyword evidence="2" id="KW-0274">FAD</keyword>
<feature type="domain" description="FAD-binding" evidence="4">
    <location>
        <begin position="9"/>
        <end position="189"/>
    </location>
</feature>
<organism evidence="5 6">
    <name type="scientific">Antrodiella citrinella</name>
    <dbReference type="NCBI Taxonomy" id="2447956"/>
    <lineage>
        <taxon>Eukaryota</taxon>
        <taxon>Fungi</taxon>
        <taxon>Dikarya</taxon>
        <taxon>Basidiomycota</taxon>
        <taxon>Agaricomycotina</taxon>
        <taxon>Agaricomycetes</taxon>
        <taxon>Polyporales</taxon>
        <taxon>Steccherinaceae</taxon>
        <taxon>Antrodiella</taxon>
    </lineage>
</organism>
<reference evidence="5 6" key="1">
    <citation type="submission" date="2019-02" db="EMBL/GenBank/DDBJ databases">
        <title>Genome sequencing of the rare red list fungi Antrodiella citrinella (Flaviporus citrinellus).</title>
        <authorList>
            <person name="Buettner E."/>
            <person name="Kellner H."/>
        </authorList>
    </citation>
    <scope>NUCLEOTIDE SEQUENCE [LARGE SCALE GENOMIC DNA]</scope>
    <source>
        <strain evidence="5 6">DSM 108506</strain>
    </source>
</reference>
<evidence type="ECO:0000313" key="6">
    <source>
        <dbReference type="Proteomes" id="UP000308730"/>
    </source>
</evidence>
<proteinExistence type="predicted"/>
<evidence type="ECO:0000256" key="1">
    <source>
        <dbReference type="ARBA" id="ARBA00022630"/>
    </source>
</evidence>
<evidence type="ECO:0000259" key="4">
    <source>
        <dbReference type="Pfam" id="PF01494"/>
    </source>
</evidence>
<keyword evidence="1" id="KW-0285">Flavoprotein</keyword>
<name>A0A4S4MQI6_9APHY</name>
<dbReference type="Gene3D" id="3.50.50.60">
    <property type="entry name" value="FAD/NAD(P)-binding domain"/>
    <property type="match status" value="1"/>
</dbReference>
<dbReference type="AlphaFoldDB" id="A0A4S4MQI6"/>
<dbReference type="PANTHER" id="PTHR46720:SF3">
    <property type="entry name" value="FAD-BINDING DOMAIN-CONTAINING PROTEIN-RELATED"/>
    <property type="match status" value="1"/>
</dbReference>